<dbReference type="GO" id="GO:0016491">
    <property type="term" value="F:oxidoreductase activity"/>
    <property type="evidence" value="ECO:0007669"/>
    <property type="project" value="UniProtKB-KW"/>
</dbReference>
<dbReference type="Proteomes" id="UP000019335">
    <property type="component" value="Unassembled WGS sequence"/>
</dbReference>
<dbReference type="InterPro" id="IPR036291">
    <property type="entry name" value="NAD(P)-bd_dom_sf"/>
</dbReference>
<dbReference type="AlphaFoldDB" id="W7T7P4"/>
<name>W7T7P4_9STRA</name>
<evidence type="ECO:0000259" key="4">
    <source>
        <dbReference type="Pfam" id="PF01408"/>
    </source>
</evidence>
<protein>
    <submittedName>
        <fullName evidence="6">Myo-inositol 2-dehydrogenase</fullName>
    </submittedName>
</protein>
<reference evidence="6 7" key="1">
    <citation type="journal article" date="2014" name="Mol. Plant">
        <title>Chromosome Scale Genome Assembly and Transcriptome Profiling of Nannochloropsis gaditana in Nitrogen Depletion.</title>
        <authorList>
            <person name="Corteggiani Carpinelli E."/>
            <person name="Telatin A."/>
            <person name="Vitulo N."/>
            <person name="Forcato C."/>
            <person name="D'Angelo M."/>
            <person name="Schiavon R."/>
            <person name="Vezzi A."/>
            <person name="Giacometti G.M."/>
            <person name="Morosinotto T."/>
            <person name="Valle G."/>
        </authorList>
    </citation>
    <scope>NUCLEOTIDE SEQUENCE [LARGE SCALE GENOMIC DNA]</scope>
    <source>
        <strain evidence="6 7">B-31</strain>
    </source>
</reference>
<dbReference type="GO" id="GO:0000166">
    <property type="term" value="F:nucleotide binding"/>
    <property type="evidence" value="ECO:0007669"/>
    <property type="project" value="InterPro"/>
</dbReference>
<dbReference type="NCBIfam" id="TIGR04380">
    <property type="entry name" value="myo_inos_iolG"/>
    <property type="match status" value="1"/>
</dbReference>
<dbReference type="Pfam" id="PF01408">
    <property type="entry name" value="GFO_IDH_MocA"/>
    <property type="match status" value="1"/>
</dbReference>
<accession>W7T7P4</accession>
<evidence type="ECO:0000259" key="5">
    <source>
        <dbReference type="Pfam" id="PF22725"/>
    </source>
</evidence>
<dbReference type="SUPFAM" id="SSF51735">
    <property type="entry name" value="NAD(P)-binding Rossmann-fold domains"/>
    <property type="match status" value="1"/>
</dbReference>
<dbReference type="Gene3D" id="3.30.360.10">
    <property type="entry name" value="Dihydrodipicolinate Reductase, domain 2"/>
    <property type="match status" value="1"/>
</dbReference>
<dbReference type="Gene3D" id="3.40.50.720">
    <property type="entry name" value="NAD(P)-binding Rossmann-like Domain"/>
    <property type="match status" value="1"/>
</dbReference>
<evidence type="ECO:0000313" key="7">
    <source>
        <dbReference type="Proteomes" id="UP000019335"/>
    </source>
</evidence>
<gene>
    <name evidence="6" type="ORF">Naga_100011g17</name>
</gene>
<keyword evidence="3" id="KW-1133">Transmembrane helix</keyword>
<feature type="domain" description="Gfo/Idh/MocA-like oxidoreductase N-terminal" evidence="4">
    <location>
        <begin position="72"/>
        <end position="192"/>
    </location>
</feature>
<keyword evidence="3" id="KW-0812">Transmembrane</keyword>
<sequence length="409" mass="44255">MCPRLSTHNVAYAVVTIFKCAFEHRNKSTRPKTKNKNAMTYARSSALILIPALLLPVMPYAFFLRMSQSPLGVGVIGCGRIGQIHSNTLAFRTPGARLVAITDPFEDMGKKVLDQTGGIPSYHKNYLDLLDEEDIKAVVVASPTPYHVEQIMAAVERGKHVFCEKPISNDLATIDSCIEAAAKAGTKLILGFQRRFDANFQAVKQQIVQGAIGKVRTIRIVSRDPAPPPADYLKTSGGIFLDMSSHDFDMARFLVGSDIEEVFVQGTAWGPEAAGAGDLDTQITLLRFENGVFGTLENSRLCSFGYDQRVEVFGELGSLQGENRSPSTVTRSDAEGVTAGLPYSFFMDRYGDAYVDIVRAFVREVSGDGGGGVEHLASAADGKATVMAGMAAKASVQGRRLVKVSEMGR</sequence>
<dbReference type="Pfam" id="PF22725">
    <property type="entry name" value="GFO_IDH_MocA_C3"/>
    <property type="match status" value="1"/>
</dbReference>
<organism evidence="6 7">
    <name type="scientific">Nannochloropsis gaditana</name>
    <dbReference type="NCBI Taxonomy" id="72520"/>
    <lineage>
        <taxon>Eukaryota</taxon>
        <taxon>Sar</taxon>
        <taxon>Stramenopiles</taxon>
        <taxon>Ochrophyta</taxon>
        <taxon>Eustigmatophyceae</taxon>
        <taxon>Eustigmatales</taxon>
        <taxon>Monodopsidaceae</taxon>
        <taxon>Nannochloropsis</taxon>
    </lineage>
</organism>
<feature type="domain" description="GFO/IDH/MocA-like oxidoreductase" evidence="5">
    <location>
        <begin position="200"/>
        <end position="319"/>
    </location>
</feature>
<proteinExistence type="inferred from homology"/>
<dbReference type="EMBL" id="AZIL01002191">
    <property type="protein sequence ID" value="EWM22462.1"/>
    <property type="molecule type" value="Genomic_DNA"/>
</dbReference>
<keyword evidence="3" id="KW-0472">Membrane</keyword>
<keyword evidence="2" id="KW-0560">Oxidoreductase</keyword>
<comment type="similarity">
    <text evidence="1">Belongs to the Gfo/Idh/MocA family.</text>
</comment>
<evidence type="ECO:0000313" key="6">
    <source>
        <dbReference type="EMBL" id="EWM22462.1"/>
    </source>
</evidence>
<dbReference type="InterPro" id="IPR055170">
    <property type="entry name" value="GFO_IDH_MocA-like_dom"/>
</dbReference>
<dbReference type="InterPro" id="IPR000683">
    <property type="entry name" value="Gfo/Idh/MocA-like_OxRdtase_N"/>
</dbReference>
<evidence type="ECO:0000256" key="3">
    <source>
        <dbReference type="SAM" id="Phobius"/>
    </source>
</evidence>
<evidence type="ECO:0000256" key="2">
    <source>
        <dbReference type="ARBA" id="ARBA00023002"/>
    </source>
</evidence>
<comment type="caution">
    <text evidence="6">The sequence shown here is derived from an EMBL/GenBank/DDBJ whole genome shotgun (WGS) entry which is preliminary data.</text>
</comment>
<dbReference type="InterPro" id="IPR030827">
    <property type="entry name" value="Myo_inos_IolG"/>
</dbReference>
<keyword evidence="7" id="KW-1185">Reference proteome</keyword>
<dbReference type="OrthoDB" id="64915at2759"/>
<evidence type="ECO:0000256" key="1">
    <source>
        <dbReference type="ARBA" id="ARBA00010928"/>
    </source>
</evidence>
<dbReference type="PANTHER" id="PTHR42840">
    <property type="entry name" value="NAD(P)-BINDING ROSSMANN-FOLD SUPERFAMILY PROTEIN-RELATED"/>
    <property type="match status" value="1"/>
</dbReference>
<feature type="transmembrane region" description="Helical" evidence="3">
    <location>
        <begin position="40"/>
        <end position="63"/>
    </location>
</feature>
<dbReference type="SUPFAM" id="SSF55347">
    <property type="entry name" value="Glyceraldehyde-3-phosphate dehydrogenase-like, C-terminal domain"/>
    <property type="match status" value="1"/>
</dbReference>
<dbReference type="PANTHER" id="PTHR42840:SF3">
    <property type="entry name" value="BINDING ROSSMANN FOLD OXIDOREDUCTASE, PUTATIVE (AFU_ORTHOLOGUE AFUA_2G10240)-RELATED"/>
    <property type="match status" value="1"/>
</dbReference>